<accession>A0A438APG3</accession>
<dbReference type="RefSeq" id="WP_127948562.1">
    <property type="nucleotide sequence ID" value="NZ_RKLN01000007.1"/>
</dbReference>
<gene>
    <name evidence="1" type="ORF">EF834_17055</name>
</gene>
<evidence type="ECO:0000313" key="2">
    <source>
        <dbReference type="Proteomes" id="UP000284333"/>
    </source>
</evidence>
<comment type="caution">
    <text evidence="1">The sequence shown here is derived from an EMBL/GenBank/DDBJ whole genome shotgun (WGS) entry which is preliminary data.</text>
</comment>
<dbReference type="AlphaFoldDB" id="A0A438APG3"/>
<keyword evidence="2" id="KW-1185">Reference proteome</keyword>
<sequence>MGSRRWSVVLATVVLAGVVVGLGVANPVPAARISTDRLGPDSGEQVSEYLDRAHRTLEADPDADPEAEHWALVSLDTPIAPTQLVEVAGDLRIAQVLFRVPLDRVQTPLETVPVAANPTAVLRAPTVAAARQQASVVGDDRQSRVMAYSAAQLAEGCACVVAATVRGSLEQLQNLAGRPGVRAVEALPADAVAGAFAVSPLLPTQTSSVLPGPDDGPVPEMG</sequence>
<reference evidence="1 2" key="1">
    <citation type="submission" date="2018-11" db="EMBL/GenBank/DDBJ databases">
        <title>Rhodococcus spongicola sp. nov. and Rhodococcus xishaensis sp. nov. from marine sponges.</title>
        <authorList>
            <person name="Li L."/>
            <person name="Lin H.W."/>
        </authorList>
    </citation>
    <scope>NUCLEOTIDE SEQUENCE [LARGE SCALE GENOMIC DNA]</scope>
    <source>
        <strain evidence="1 2">LHW50502</strain>
    </source>
</reference>
<evidence type="ECO:0000313" key="1">
    <source>
        <dbReference type="EMBL" id="RVW00512.1"/>
    </source>
</evidence>
<dbReference type="Proteomes" id="UP000284333">
    <property type="component" value="Unassembled WGS sequence"/>
</dbReference>
<dbReference type="OrthoDB" id="4775484at2"/>
<name>A0A438APG3_9NOCA</name>
<protein>
    <submittedName>
        <fullName evidence="1">Uncharacterized protein</fullName>
    </submittedName>
</protein>
<proteinExistence type="predicted"/>
<dbReference type="EMBL" id="RKLN01000007">
    <property type="protein sequence ID" value="RVW00512.1"/>
    <property type="molecule type" value="Genomic_DNA"/>
</dbReference>
<organism evidence="1 2">
    <name type="scientific">Rhodococcus spongiicola</name>
    <dbReference type="NCBI Taxonomy" id="2487352"/>
    <lineage>
        <taxon>Bacteria</taxon>
        <taxon>Bacillati</taxon>
        <taxon>Actinomycetota</taxon>
        <taxon>Actinomycetes</taxon>
        <taxon>Mycobacteriales</taxon>
        <taxon>Nocardiaceae</taxon>
        <taxon>Rhodococcus</taxon>
    </lineage>
</organism>